<feature type="transmembrane region" description="Helical" evidence="7">
    <location>
        <begin position="109"/>
        <end position="127"/>
    </location>
</feature>
<accession>A0A839ZE75</accession>
<feature type="domain" description="Tripartite ATP-independent periplasmic transporters DctQ component" evidence="8">
    <location>
        <begin position="45"/>
        <end position="169"/>
    </location>
</feature>
<evidence type="ECO:0000256" key="7">
    <source>
        <dbReference type="RuleBase" id="RU369079"/>
    </source>
</evidence>
<evidence type="ECO:0000313" key="10">
    <source>
        <dbReference type="Proteomes" id="UP000533469"/>
    </source>
</evidence>
<comment type="similarity">
    <text evidence="7">Belongs to the TRAP transporter small permease family.</text>
</comment>
<feature type="transmembrane region" description="Helical" evidence="7">
    <location>
        <begin position="35"/>
        <end position="57"/>
    </location>
</feature>
<evidence type="ECO:0000256" key="4">
    <source>
        <dbReference type="ARBA" id="ARBA00022692"/>
    </source>
</evidence>
<evidence type="ECO:0000256" key="1">
    <source>
        <dbReference type="ARBA" id="ARBA00004651"/>
    </source>
</evidence>
<evidence type="ECO:0000313" key="9">
    <source>
        <dbReference type="EMBL" id="MBB3773054.1"/>
    </source>
</evidence>
<reference evidence="9 10" key="1">
    <citation type="submission" date="2020-08" db="EMBL/GenBank/DDBJ databases">
        <title>Genomic Encyclopedia of Type Strains, Phase IV (KMG-IV): sequencing the most valuable type-strain genomes for metagenomic binning, comparative biology and taxonomic classification.</title>
        <authorList>
            <person name="Goeker M."/>
        </authorList>
    </citation>
    <scope>NUCLEOTIDE SEQUENCE [LARGE SCALE GENOMIC DNA]</scope>
    <source>
        <strain evidence="9 10">DSM 5895</strain>
    </source>
</reference>
<comment type="subcellular location">
    <subcellularLocation>
        <location evidence="7">Cell inner membrane</location>
        <topology evidence="7">Multi-pass membrane protein</topology>
    </subcellularLocation>
    <subcellularLocation>
        <location evidence="1">Cell membrane</location>
        <topology evidence="1">Multi-pass membrane protein</topology>
    </subcellularLocation>
</comment>
<protein>
    <recommendedName>
        <fullName evidence="7">TRAP transporter small permease protein</fullName>
    </recommendedName>
</protein>
<keyword evidence="2 7" id="KW-0813">Transport</keyword>
<proteinExistence type="inferred from homology"/>
<sequence length="169" mass="18115">MNRGGVSEGGAREGAAAPGTPAARLGRAAHLALQWAGMAALIVLLVATGLGVVGRYFHLSGVTWSFELLAIMFLWITAIGTVISEILGENVSIDGVSRDRGTFFRIYHALVLSVVSGVMVWSGYAMLARTGYMPTPVMRLPSWTMQAIIVFMGCCLGTIAVLRLFRIIR</sequence>
<keyword evidence="6 7" id="KW-0472">Membrane</keyword>
<gene>
    <name evidence="9" type="ORF">FHS55_003679</name>
</gene>
<evidence type="ECO:0000256" key="6">
    <source>
        <dbReference type="ARBA" id="ARBA00023136"/>
    </source>
</evidence>
<evidence type="ECO:0000256" key="3">
    <source>
        <dbReference type="ARBA" id="ARBA00022475"/>
    </source>
</evidence>
<dbReference type="Proteomes" id="UP000533469">
    <property type="component" value="Unassembled WGS sequence"/>
</dbReference>
<keyword evidence="4 7" id="KW-0812">Transmembrane</keyword>
<keyword evidence="10" id="KW-1185">Reference proteome</keyword>
<name>A0A839ZE75_9HYPH</name>
<comment type="subunit">
    <text evidence="7">The complex comprises the extracytoplasmic solute receptor protein and the two transmembrane proteins.</text>
</comment>
<comment type="function">
    <text evidence="7">Part of the tripartite ATP-independent periplasmic (TRAP) transport system.</text>
</comment>
<dbReference type="InterPro" id="IPR055348">
    <property type="entry name" value="DctQ"/>
</dbReference>
<dbReference type="Pfam" id="PF04290">
    <property type="entry name" value="DctQ"/>
    <property type="match status" value="1"/>
</dbReference>
<keyword evidence="7" id="KW-0997">Cell inner membrane</keyword>
<evidence type="ECO:0000259" key="8">
    <source>
        <dbReference type="Pfam" id="PF04290"/>
    </source>
</evidence>
<keyword evidence="5 7" id="KW-1133">Transmembrane helix</keyword>
<evidence type="ECO:0000256" key="5">
    <source>
        <dbReference type="ARBA" id="ARBA00022989"/>
    </source>
</evidence>
<keyword evidence="3" id="KW-1003">Cell membrane</keyword>
<organism evidence="9 10">
    <name type="scientific">Ancylobacter tetraedralis</name>
    <dbReference type="NCBI Taxonomy" id="217068"/>
    <lineage>
        <taxon>Bacteria</taxon>
        <taxon>Pseudomonadati</taxon>
        <taxon>Pseudomonadota</taxon>
        <taxon>Alphaproteobacteria</taxon>
        <taxon>Hyphomicrobiales</taxon>
        <taxon>Xanthobacteraceae</taxon>
        <taxon>Ancylobacter</taxon>
    </lineage>
</organism>
<dbReference type="AlphaFoldDB" id="A0A839ZE75"/>
<feature type="transmembrane region" description="Helical" evidence="7">
    <location>
        <begin position="147"/>
        <end position="165"/>
    </location>
</feature>
<dbReference type="EMBL" id="JACICD010000007">
    <property type="protein sequence ID" value="MBB3773054.1"/>
    <property type="molecule type" value="Genomic_DNA"/>
</dbReference>
<dbReference type="GO" id="GO:0022857">
    <property type="term" value="F:transmembrane transporter activity"/>
    <property type="evidence" value="ECO:0007669"/>
    <property type="project" value="UniProtKB-UniRule"/>
</dbReference>
<feature type="transmembrane region" description="Helical" evidence="7">
    <location>
        <begin position="69"/>
        <end position="88"/>
    </location>
</feature>
<dbReference type="GO" id="GO:0005886">
    <property type="term" value="C:plasma membrane"/>
    <property type="evidence" value="ECO:0007669"/>
    <property type="project" value="UniProtKB-SubCell"/>
</dbReference>
<comment type="caution">
    <text evidence="9">The sequence shown here is derived from an EMBL/GenBank/DDBJ whole genome shotgun (WGS) entry which is preliminary data.</text>
</comment>
<evidence type="ECO:0000256" key="2">
    <source>
        <dbReference type="ARBA" id="ARBA00022448"/>
    </source>
</evidence>
<dbReference type="RefSeq" id="WP_343056258.1">
    <property type="nucleotide sequence ID" value="NZ_JACICD010000007.1"/>
</dbReference>